<dbReference type="KEGG" id="pmq:PM3016_1578"/>
<dbReference type="Pfam" id="PF00440">
    <property type="entry name" value="TetR_N"/>
    <property type="match status" value="1"/>
</dbReference>
<dbReference type="GO" id="GO:0003677">
    <property type="term" value="F:DNA binding"/>
    <property type="evidence" value="ECO:0007669"/>
    <property type="project" value="UniProtKB-UniRule"/>
</dbReference>
<dbReference type="PRINTS" id="PR00455">
    <property type="entry name" value="HTHTETR"/>
</dbReference>
<sequence>MNPIKEDRRVRKTRRAILDALLSLTREQGLHAVTVGGITERADINRATFYAHYRDKQDLIEQAVSEVLSEWGTVEEHRWAGSGSEVDFDRLLPIFTHMFEKIGKHAEFYRIMLGPGGYPGFSENLRDVMCRLIRHGHHRVLELKGARPLVDPDIYLSYVTSAQLGVIIHWLHQETPHPPEYMAEQLMLLYRLGAVQAADYEG</sequence>
<dbReference type="Gene3D" id="1.10.357.10">
    <property type="entry name" value="Tetracycline Repressor, domain 2"/>
    <property type="match status" value="1"/>
</dbReference>
<evidence type="ECO:0000313" key="4">
    <source>
        <dbReference type="EMBL" id="AFC28499.1"/>
    </source>
</evidence>
<keyword evidence="1 2" id="KW-0238">DNA-binding</keyword>
<evidence type="ECO:0000256" key="2">
    <source>
        <dbReference type="PROSITE-ProRule" id="PRU00335"/>
    </source>
</evidence>
<feature type="domain" description="HTH tetR-type" evidence="3">
    <location>
        <begin position="11"/>
        <end position="71"/>
    </location>
</feature>
<dbReference type="InterPro" id="IPR009057">
    <property type="entry name" value="Homeodomain-like_sf"/>
</dbReference>
<keyword evidence="5" id="KW-1185">Reference proteome</keyword>
<dbReference type="AlphaFoldDB" id="H6N9X1"/>
<evidence type="ECO:0000256" key="1">
    <source>
        <dbReference type="ARBA" id="ARBA00023125"/>
    </source>
</evidence>
<reference evidence="4 5" key="1">
    <citation type="journal article" date="2012" name="J. Bacteriol.">
        <title>Complete Genome Sequence of Paenibacillus mucilaginosus 3016, a Bacterium Functional as Microbial Fertilizer.</title>
        <authorList>
            <person name="Ma M."/>
            <person name="Wang Z."/>
            <person name="Li L."/>
            <person name="Jiang X."/>
            <person name="Guan D."/>
            <person name="Cao F."/>
            <person name="Chen H."/>
            <person name="Wang X."/>
            <person name="Shen D."/>
            <person name="Du B."/>
            <person name="Li J."/>
        </authorList>
    </citation>
    <scope>NUCLEOTIDE SEQUENCE [LARGE SCALE GENOMIC DNA]</scope>
    <source>
        <strain evidence="4 5">3016</strain>
    </source>
</reference>
<evidence type="ECO:0000259" key="3">
    <source>
        <dbReference type="PROSITE" id="PS50977"/>
    </source>
</evidence>
<dbReference type="HOGENOM" id="CLU_087539_3_1_9"/>
<name>H6N9X1_9BACL</name>
<gene>
    <name evidence="4" type="ORF">PM3016_1578</name>
</gene>
<dbReference type="SUPFAM" id="SSF46689">
    <property type="entry name" value="Homeodomain-like"/>
    <property type="match status" value="1"/>
</dbReference>
<dbReference type="InterPro" id="IPR001647">
    <property type="entry name" value="HTH_TetR"/>
</dbReference>
<dbReference type="InterPro" id="IPR039532">
    <property type="entry name" value="TetR_C_Firmicutes"/>
</dbReference>
<dbReference type="InterPro" id="IPR050624">
    <property type="entry name" value="HTH-type_Tx_Regulator"/>
</dbReference>
<protein>
    <submittedName>
        <fullName evidence="4">TetR family transcriptional regulator</fullName>
    </submittedName>
</protein>
<accession>H6N9X1</accession>
<evidence type="ECO:0000313" key="5">
    <source>
        <dbReference type="Proteomes" id="UP000007523"/>
    </source>
</evidence>
<dbReference type="EMBL" id="CP003235">
    <property type="protein sequence ID" value="AFC28499.1"/>
    <property type="molecule type" value="Genomic_DNA"/>
</dbReference>
<dbReference type="Proteomes" id="UP000007523">
    <property type="component" value="Chromosome"/>
</dbReference>
<dbReference type="Pfam" id="PF14278">
    <property type="entry name" value="TetR_C_8"/>
    <property type="match status" value="1"/>
</dbReference>
<proteinExistence type="predicted"/>
<feature type="DNA-binding region" description="H-T-H motif" evidence="2">
    <location>
        <begin position="34"/>
        <end position="53"/>
    </location>
</feature>
<organism evidence="4 5">
    <name type="scientific">Paenibacillus mucilaginosus 3016</name>
    <dbReference type="NCBI Taxonomy" id="1116391"/>
    <lineage>
        <taxon>Bacteria</taxon>
        <taxon>Bacillati</taxon>
        <taxon>Bacillota</taxon>
        <taxon>Bacilli</taxon>
        <taxon>Bacillales</taxon>
        <taxon>Paenibacillaceae</taxon>
        <taxon>Paenibacillus</taxon>
    </lineage>
</organism>
<dbReference type="RefSeq" id="WP_014369080.1">
    <property type="nucleotide sequence ID" value="NC_016935.1"/>
</dbReference>
<dbReference type="PANTHER" id="PTHR43479:SF7">
    <property type="entry name" value="TETR-FAMILY TRANSCRIPTIONAL REGULATOR"/>
    <property type="match status" value="1"/>
</dbReference>
<dbReference type="PANTHER" id="PTHR43479">
    <property type="entry name" value="ACREF/ENVCD OPERON REPRESSOR-RELATED"/>
    <property type="match status" value="1"/>
</dbReference>
<dbReference type="PROSITE" id="PS50977">
    <property type="entry name" value="HTH_TETR_2"/>
    <property type="match status" value="1"/>
</dbReference>